<reference evidence="1" key="1">
    <citation type="submission" date="2013-08" db="EMBL/GenBank/DDBJ databases">
        <authorList>
            <person name="Mendez C."/>
            <person name="Richter M."/>
            <person name="Ferrer M."/>
            <person name="Sanchez J."/>
        </authorList>
    </citation>
    <scope>NUCLEOTIDE SEQUENCE</scope>
</reference>
<sequence>ARIAMLRDHGPALGRPTVDTIAGSRLANLKELRATVGRAHLRVLFVFDPARRAVLLVGGNKAGQWQSWYRQAIPQAEELYAKHIETMRRNER</sequence>
<dbReference type="EMBL" id="AUZZ01009326">
    <property type="protein sequence ID" value="EQD33900.1"/>
    <property type="molecule type" value="Genomic_DNA"/>
</dbReference>
<comment type="caution">
    <text evidence="1">The sequence shown here is derived from an EMBL/GenBank/DDBJ whole genome shotgun (WGS) entry which is preliminary data.</text>
</comment>
<gene>
    <name evidence="1" type="ORF">B2A_12916</name>
</gene>
<dbReference type="Pfam" id="PF05973">
    <property type="entry name" value="Gp49"/>
    <property type="match status" value="1"/>
</dbReference>
<reference evidence="1" key="2">
    <citation type="journal article" date="2014" name="ISME J.">
        <title>Microbial stratification in low pH oxic and suboxic macroscopic growths along an acid mine drainage.</title>
        <authorList>
            <person name="Mendez-Garcia C."/>
            <person name="Mesa V."/>
            <person name="Sprenger R.R."/>
            <person name="Richter M."/>
            <person name="Diez M.S."/>
            <person name="Solano J."/>
            <person name="Bargiela R."/>
            <person name="Golyshina O.V."/>
            <person name="Manteca A."/>
            <person name="Ramos J.L."/>
            <person name="Gallego J.R."/>
            <person name="Llorente I."/>
            <person name="Martins Dos Santos V.A."/>
            <person name="Jensen O.N."/>
            <person name="Pelaez A.I."/>
            <person name="Sanchez J."/>
            <person name="Ferrer M."/>
        </authorList>
    </citation>
    <scope>NUCLEOTIDE SEQUENCE</scope>
</reference>
<feature type="non-terminal residue" evidence="1">
    <location>
        <position position="1"/>
    </location>
</feature>
<name>T0ZVE0_9ZZZZ</name>
<accession>T0ZVE0</accession>
<evidence type="ECO:0000313" key="1">
    <source>
        <dbReference type="EMBL" id="EQD33900.1"/>
    </source>
</evidence>
<dbReference type="AlphaFoldDB" id="T0ZVE0"/>
<proteinExistence type="predicted"/>
<evidence type="ECO:0008006" key="2">
    <source>
        <dbReference type="Google" id="ProtNLM"/>
    </source>
</evidence>
<protein>
    <recommendedName>
        <fullName evidence="2">Protein containing DUF891</fullName>
    </recommendedName>
</protein>
<organism evidence="1">
    <name type="scientific">mine drainage metagenome</name>
    <dbReference type="NCBI Taxonomy" id="410659"/>
    <lineage>
        <taxon>unclassified sequences</taxon>
        <taxon>metagenomes</taxon>
        <taxon>ecological metagenomes</taxon>
    </lineage>
</organism>
<dbReference type="InterPro" id="IPR009241">
    <property type="entry name" value="HigB-like"/>
</dbReference>